<evidence type="ECO:0000313" key="9">
    <source>
        <dbReference type="EMBL" id="MEE3928003.1"/>
    </source>
</evidence>
<evidence type="ECO:0000256" key="2">
    <source>
        <dbReference type="ARBA" id="ARBA00022448"/>
    </source>
</evidence>
<organism evidence="9 10">
    <name type="scientific">Mycoplasmopsis ciconiae</name>
    <dbReference type="NCBI Taxonomy" id="561067"/>
    <lineage>
        <taxon>Bacteria</taxon>
        <taxon>Bacillati</taxon>
        <taxon>Mycoplasmatota</taxon>
        <taxon>Mycoplasmoidales</taxon>
        <taxon>Metamycoplasmataceae</taxon>
        <taxon>Mycoplasmopsis</taxon>
    </lineage>
</organism>
<evidence type="ECO:0000256" key="5">
    <source>
        <dbReference type="ARBA" id="ARBA00022989"/>
    </source>
</evidence>
<evidence type="ECO:0000256" key="4">
    <source>
        <dbReference type="ARBA" id="ARBA00022692"/>
    </source>
</evidence>
<dbReference type="EMBL" id="JAZDWZ010000001">
    <property type="protein sequence ID" value="MEE3928003.1"/>
    <property type="molecule type" value="Genomic_DNA"/>
</dbReference>
<dbReference type="PANTHER" id="PTHR43744:SF12">
    <property type="entry name" value="ABC TRANSPORTER PERMEASE PROTEIN MG189-RELATED"/>
    <property type="match status" value="1"/>
</dbReference>
<sequence length="346" mass="38533">MFETKLIVKNYFIRKKLRKNTERVSSQVSETKNLKPILATITKIIFLCLLGCIVLLPFFMMLSISFMPDNEVEGLKKTFHLLPSFGPGQSYFNEGSSTYEHGINSDVPWADVVANTYKKAFSSGYGTAILFTSLNVVISVILKVIIVTLMGYAFSLRNWRGKNIIFSSALALLVLPEVALLYGQKIVITQLGITATYVGFLFAVALPFVASIFNGLMYKNAFESIPGRIKEVSLIDGAAGWKYLFKVAIPMVVPTTLTVVILTALASWNAYLWPLSIKPDSIKVEVISVWLFKAGLSDNSSDQPLVYYNVKMAASLIAIFPMMLVYFIFRKYIMRAIGRQGSTIKG</sequence>
<comment type="similarity">
    <text evidence="7">Belongs to the binding-protein-dependent transport system permease family.</text>
</comment>
<evidence type="ECO:0000256" key="6">
    <source>
        <dbReference type="ARBA" id="ARBA00023136"/>
    </source>
</evidence>
<proteinExistence type="inferred from homology"/>
<evidence type="ECO:0000256" key="3">
    <source>
        <dbReference type="ARBA" id="ARBA00022475"/>
    </source>
</evidence>
<dbReference type="Pfam" id="PF00528">
    <property type="entry name" value="BPD_transp_1"/>
    <property type="match status" value="1"/>
</dbReference>
<dbReference type="Gene3D" id="1.10.3720.10">
    <property type="entry name" value="MetI-like"/>
    <property type="match status" value="1"/>
</dbReference>
<gene>
    <name evidence="9" type="ORF">V2E24_00225</name>
</gene>
<evidence type="ECO:0000256" key="1">
    <source>
        <dbReference type="ARBA" id="ARBA00004651"/>
    </source>
</evidence>
<dbReference type="PANTHER" id="PTHR43744">
    <property type="entry name" value="ABC TRANSPORTER PERMEASE PROTEIN MG189-RELATED-RELATED"/>
    <property type="match status" value="1"/>
</dbReference>
<feature type="transmembrane region" description="Helical" evidence="7">
    <location>
        <begin position="195"/>
        <end position="218"/>
    </location>
</feature>
<dbReference type="CDD" id="cd06261">
    <property type="entry name" value="TM_PBP2"/>
    <property type="match status" value="1"/>
</dbReference>
<dbReference type="RefSeq" id="WP_330500418.1">
    <property type="nucleotide sequence ID" value="NZ_JAZDWZ010000001.1"/>
</dbReference>
<evidence type="ECO:0000259" key="8">
    <source>
        <dbReference type="PROSITE" id="PS50928"/>
    </source>
</evidence>
<feature type="transmembrane region" description="Helical" evidence="7">
    <location>
        <begin position="128"/>
        <end position="152"/>
    </location>
</feature>
<dbReference type="PROSITE" id="PS50928">
    <property type="entry name" value="ABC_TM1"/>
    <property type="match status" value="1"/>
</dbReference>
<keyword evidence="2 7" id="KW-0813">Transport</keyword>
<keyword evidence="3" id="KW-1003">Cell membrane</keyword>
<dbReference type="InterPro" id="IPR000515">
    <property type="entry name" value="MetI-like"/>
</dbReference>
<comment type="subcellular location">
    <subcellularLocation>
        <location evidence="1 7">Cell membrane</location>
        <topology evidence="1 7">Multi-pass membrane protein</topology>
    </subcellularLocation>
</comment>
<feature type="transmembrane region" description="Helical" evidence="7">
    <location>
        <begin position="243"/>
        <end position="268"/>
    </location>
</feature>
<accession>A0ABU7MLD9</accession>
<evidence type="ECO:0000256" key="7">
    <source>
        <dbReference type="RuleBase" id="RU363032"/>
    </source>
</evidence>
<feature type="transmembrane region" description="Helical" evidence="7">
    <location>
        <begin position="164"/>
        <end position="183"/>
    </location>
</feature>
<dbReference type="Proteomes" id="UP001344817">
    <property type="component" value="Unassembled WGS sequence"/>
</dbReference>
<name>A0ABU7MLD9_9BACT</name>
<dbReference type="InterPro" id="IPR035906">
    <property type="entry name" value="MetI-like_sf"/>
</dbReference>
<reference evidence="9" key="1">
    <citation type="submission" date="2024-01" db="EMBL/GenBank/DDBJ databases">
        <title>Genome sequence of Mycoplasma ciconiae type strain DSM 25251.</title>
        <authorList>
            <person name="Spergser J."/>
        </authorList>
    </citation>
    <scope>NUCLEOTIDE SEQUENCE [LARGE SCALE GENOMIC DNA]</scope>
    <source>
        <strain evidence="9">DSM 25251</strain>
    </source>
</reference>
<protein>
    <submittedName>
        <fullName evidence="9">Carbohydrate ABC transporter permease</fullName>
    </submittedName>
</protein>
<feature type="transmembrane region" description="Helical" evidence="7">
    <location>
        <begin position="306"/>
        <end position="329"/>
    </location>
</feature>
<evidence type="ECO:0000313" key="10">
    <source>
        <dbReference type="Proteomes" id="UP001344817"/>
    </source>
</evidence>
<feature type="transmembrane region" description="Helical" evidence="7">
    <location>
        <begin position="44"/>
        <end position="67"/>
    </location>
</feature>
<keyword evidence="10" id="KW-1185">Reference proteome</keyword>
<dbReference type="SUPFAM" id="SSF161098">
    <property type="entry name" value="MetI-like"/>
    <property type="match status" value="1"/>
</dbReference>
<comment type="caution">
    <text evidence="9">The sequence shown here is derived from an EMBL/GenBank/DDBJ whole genome shotgun (WGS) entry which is preliminary data.</text>
</comment>
<feature type="domain" description="ABC transmembrane type-1" evidence="8">
    <location>
        <begin position="129"/>
        <end position="329"/>
    </location>
</feature>
<keyword evidence="5 7" id="KW-1133">Transmembrane helix</keyword>
<keyword evidence="6 7" id="KW-0472">Membrane</keyword>
<keyword evidence="4 7" id="KW-0812">Transmembrane</keyword>